<dbReference type="Proteomes" id="UP000053676">
    <property type="component" value="Unassembled WGS sequence"/>
</dbReference>
<evidence type="ECO:0000313" key="4">
    <source>
        <dbReference type="Proteomes" id="UP000053676"/>
    </source>
</evidence>
<feature type="domain" description="Saposin B-type" evidence="2">
    <location>
        <begin position="1"/>
        <end position="69"/>
    </location>
</feature>
<organism evidence="3 4">
    <name type="scientific">Necator americanus</name>
    <name type="common">Human hookworm</name>
    <dbReference type="NCBI Taxonomy" id="51031"/>
    <lineage>
        <taxon>Eukaryota</taxon>
        <taxon>Metazoa</taxon>
        <taxon>Ecdysozoa</taxon>
        <taxon>Nematoda</taxon>
        <taxon>Chromadorea</taxon>
        <taxon>Rhabditida</taxon>
        <taxon>Rhabditina</taxon>
        <taxon>Rhabditomorpha</taxon>
        <taxon>Strongyloidea</taxon>
        <taxon>Ancylostomatidae</taxon>
        <taxon>Bunostominae</taxon>
        <taxon>Necator</taxon>
    </lineage>
</organism>
<dbReference type="InterPro" id="IPR008139">
    <property type="entry name" value="SaposinB_dom"/>
</dbReference>
<dbReference type="KEGG" id="nai:NECAME_19277"/>
<keyword evidence="1" id="KW-1015">Disulfide bond</keyword>
<evidence type="ECO:0000259" key="2">
    <source>
        <dbReference type="PROSITE" id="PS50015"/>
    </source>
</evidence>
<evidence type="ECO:0000256" key="1">
    <source>
        <dbReference type="ARBA" id="ARBA00023157"/>
    </source>
</evidence>
<gene>
    <name evidence="3" type="ORF">NECAME_19277</name>
</gene>
<dbReference type="OrthoDB" id="282973at2759"/>
<dbReference type="PROSITE" id="PS50015">
    <property type="entry name" value="SAP_B"/>
    <property type="match status" value="1"/>
</dbReference>
<keyword evidence="4" id="KW-1185">Reference proteome</keyword>
<evidence type="ECO:0000313" key="3">
    <source>
        <dbReference type="EMBL" id="ETN71544.1"/>
    </source>
</evidence>
<dbReference type="SUPFAM" id="SSF47862">
    <property type="entry name" value="Saposin"/>
    <property type="match status" value="1"/>
</dbReference>
<sequence length="120" mass="13537">VVVKWDKTEPVILEFATIICKLVAKQSWVVCDGISGQFRDEFFYVFRRLSDESPSKICGLLFNECADPDDITESGWTVELPPKPDFLYSVNYDDISSFPFKRSMEQKSTGAATIGFACGF</sequence>
<feature type="non-terminal residue" evidence="3">
    <location>
        <position position="1"/>
    </location>
</feature>
<name>W2SPC5_NECAM</name>
<dbReference type="EMBL" id="KI667830">
    <property type="protein sequence ID" value="ETN71544.1"/>
    <property type="molecule type" value="Genomic_DNA"/>
</dbReference>
<proteinExistence type="predicted"/>
<dbReference type="AlphaFoldDB" id="W2SPC5"/>
<reference evidence="4" key="1">
    <citation type="journal article" date="2014" name="Nat. Genet.">
        <title>Genome of the human hookworm Necator americanus.</title>
        <authorList>
            <person name="Tang Y.T."/>
            <person name="Gao X."/>
            <person name="Rosa B.A."/>
            <person name="Abubucker S."/>
            <person name="Hallsworth-Pepin K."/>
            <person name="Martin J."/>
            <person name="Tyagi R."/>
            <person name="Heizer E."/>
            <person name="Zhang X."/>
            <person name="Bhonagiri-Palsikar V."/>
            <person name="Minx P."/>
            <person name="Warren W.C."/>
            <person name="Wang Q."/>
            <person name="Zhan B."/>
            <person name="Hotez P.J."/>
            <person name="Sternberg P.W."/>
            <person name="Dougall A."/>
            <person name="Gaze S.T."/>
            <person name="Mulvenna J."/>
            <person name="Sotillo J."/>
            <person name="Ranganathan S."/>
            <person name="Rabelo E.M."/>
            <person name="Wilson R.K."/>
            <person name="Felgner P.L."/>
            <person name="Bethony J."/>
            <person name="Hawdon J.M."/>
            <person name="Gasser R.B."/>
            <person name="Loukas A."/>
            <person name="Mitreva M."/>
        </authorList>
    </citation>
    <scope>NUCLEOTIDE SEQUENCE [LARGE SCALE GENOMIC DNA]</scope>
</reference>
<dbReference type="InterPro" id="IPR011001">
    <property type="entry name" value="Saposin-like"/>
</dbReference>
<protein>
    <recommendedName>
        <fullName evidence="2">Saposin B-type domain-containing protein</fullName>
    </recommendedName>
</protein>
<accession>W2SPC5</accession>